<dbReference type="EMBL" id="JANPWB010000015">
    <property type="protein sequence ID" value="KAJ1088738.1"/>
    <property type="molecule type" value="Genomic_DNA"/>
</dbReference>
<evidence type="ECO:0000256" key="1">
    <source>
        <dbReference type="SAM" id="MobiDB-lite"/>
    </source>
</evidence>
<proteinExistence type="predicted"/>
<sequence length="80" mass="9281">MQHRFRCHRAEGLQCRAAVSGPHYTAVEMKRRQMRSQSLGSSRFEVQQSHNAAGQPLRVTMMSQSRRRCDSFRSSRTLDL</sequence>
<gene>
    <name evidence="2" type="ORF">NDU88_001893</name>
</gene>
<protein>
    <submittedName>
        <fullName evidence="2">Uncharacterized protein</fullName>
    </submittedName>
</protein>
<feature type="compositionally biased region" description="Basic and acidic residues" evidence="1">
    <location>
        <begin position="67"/>
        <end position="80"/>
    </location>
</feature>
<evidence type="ECO:0000313" key="2">
    <source>
        <dbReference type="EMBL" id="KAJ1088738.1"/>
    </source>
</evidence>
<keyword evidence="3" id="KW-1185">Reference proteome</keyword>
<comment type="caution">
    <text evidence="2">The sequence shown here is derived from an EMBL/GenBank/DDBJ whole genome shotgun (WGS) entry which is preliminary data.</text>
</comment>
<evidence type="ECO:0000313" key="3">
    <source>
        <dbReference type="Proteomes" id="UP001066276"/>
    </source>
</evidence>
<reference evidence="2" key="1">
    <citation type="journal article" date="2022" name="bioRxiv">
        <title>Sequencing and chromosome-scale assembly of the giantPleurodeles waltlgenome.</title>
        <authorList>
            <person name="Brown T."/>
            <person name="Elewa A."/>
            <person name="Iarovenko S."/>
            <person name="Subramanian E."/>
            <person name="Araus A.J."/>
            <person name="Petzold A."/>
            <person name="Susuki M."/>
            <person name="Suzuki K.-i.T."/>
            <person name="Hayashi T."/>
            <person name="Toyoda A."/>
            <person name="Oliveira C."/>
            <person name="Osipova E."/>
            <person name="Leigh N.D."/>
            <person name="Simon A."/>
            <person name="Yun M.H."/>
        </authorList>
    </citation>
    <scope>NUCLEOTIDE SEQUENCE</scope>
    <source>
        <strain evidence="2">20211129_DDA</strain>
        <tissue evidence="2">Liver</tissue>
    </source>
</reference>
<name>A0AAV7LIT6_PLEWA</name>
<feature type="region of interest" description="Disordered" evidence="1">
    <location>
        <begin position="33"/>
        <end position="80"/>
    </location>
</feature>
<feature type="compositionally biased region" description="Polar residues" evidence="1">
    <location>
        <begin position="35"/>
        <end position="52"/>
    </location>
</feature>
<organism evidence="2 3">
    <name type="scientific">Pleurodeles waltl</name>
    <name type="common">Iberian ribbed newt</name>
    <dbReference type="NCBI Taxonomy" id="8319"/>
    <lineage>
        <taxon>Eukaryota</taxon>
        <taxon>Metazoa</taxon>
        <taxon>Chordata</taxon>
        <taxon>Craniata</taxon>
        <taxon>Vertebrata</taxon>
        <taxon>Euteleostomi</taxon>
        <taxon>Amphibia</taxon>
        <taxon>Batrachia</taxon>
        <taxon>Caudata</taxon>
        <taxon>Salamandroidea</taxon>
        <taxon>Salamandridae</taxon>
        <taxon>Pleurodelinae</taxon>
        <taxon>Pleurodeles</taxon>
    </lineage>
</organism>
<dbReference type="AlphaFoldDB" id="A0AAV7LIT6"/>
<dbReference type="Proteomes" id="UP001066276">
    <property type="component" value="Chromosome 11"/>
</dbReference>
<accession>A0AAV7LIT6</accession>